<dbReference type="Proteomes" id="UP001200430">
    <property type="component" value="Unassembled WGS sequence"/>
</dbReference>
<dbReference type="RefSeq" id="WP_236098890.1">
    <property type="nucleotide sequence ID" value="NZ_JAKGUD010000003.1"/>
</dbReference>
<comment type="function">
    <text evidence="2">Required for morphogenesis under gluconeogenic growth conditions.</text>
</comment>
<comment type="caution">
    <text evidence="4">The sequence shown here is derived from an EMBL/GenBank/DDBJ whole genome shotgun (WGS) entry which is preliminary data.</text>
</comment>
<dbReference type="SUPFAM" id="SSF142338">
    <property type="entry name" value="CofD-like"/>
    <property type="match status" value="1"/>
</dbReference>
<dbReference type="NCBIfam" id="TIGR01826">
    <property type="entry name" value="CofD_related"/>
    <property type="match status" value="1"/>
</dbReference>
<comment type="similarity">
    <text evidence="2">Belongs to the gluconeogenesis factor family.</text>
</comment>
<keyword evidence="5" id="KW-1185">Reference proteome</keyword>
<gene>
    <name evidence="4" type="primary">yvcK</name>
    <name evidence="4" type="ORF">L2W38_04875</name>
</gene>
<keyword evidence="3" id="KW-0812">Transmembrane</keyword>
<sequence>MRHLWPFLWGLSVGVIAGALFKRGRTGVRSSPPTKDSGVSFRLSSGPYVVAVGGGTGLSAFLMGLKGFTKNITAVVTVTDEGGSSGRITRDWGVLPPGDIRNCIVALSENDDVLRSFMDFRFDKGDLAGHSLGNLMLLASAEMTGDFKLAVERINQLLAIRGRVLPVSTENIVLRGKTSDGKQFKGELEISNFGTDLDEIWLEPSDAKPIKEVMAAVDTADLIVLGPGSLFTSVIPNLLIRNFRERIKKGLAPTVYVANIMTQPRETEGMSVTEHLNWIEKVLGKLPDYVIVNDQEVPRGLLERYKAEGAEPLYLNDDEEVKLYEKGCKVLRGSFLRVDRVKGEPVIRHDGGHLSEAIFSLIQKKDGGTF</sequence>
<dbReference type="PANTHER" id="PTHR30135">
    <property type="entry name" value="UNCHARACTERIZED PROTEIN YVCK-RELATED"/>
    <property type="match status" value="1"/>
</dbReference>
<evidence type="ECO:0000256" key="2">
    <source>
        <dbReference type="HAMAP-Rule" id="MF_00973"/>
    </source>
</evidence>
<dbReference type="HAMAP" id="MF_00973">
    <property type="entry name" value="Gluconeogen_factor"/>
    <property type="match status" value="1"/>
</dbReference>
<comment type="subcellular location">
    <subcellularLocation>
        <location evidence="2">Cytoplasm</location>
    </subcellularLocation>
</comment>
<proteinExistence type="inferred from homology"/>
<accession>A0ABS9EPP2</accession>
<keyword evidence="3" id="KW-1133">Transmembrane helix</keyword>
<evidence type="ECO:0000313" key="4">
    <source>
        <dbReference type="EMBL" id="MCF4142142.1"/>
    </source>
</evidence>
<evidence type="ECO:0000256" key="1">
    <source>
        <dbReference type="ARBA" id="ARBA00022490"/>
    </source>
</evidence>
<keyword evidence="1 2" id="KW-0963">Cytoplasm</keyword>
<dbReference type="CDD" id="cd07187">
    <property type="entry name" value="YvcK_like"/>
    <property type="match status" value="1"/>
</dbReference>
<dbReference type="InterPro" id="IPR010119">
    <property type="entry name" value="Gluconeogen_factor"/>
</dbReference>
<name>A0ABS9EPP2_9BACT</name>
<organism evidence="4 5">
    <name type="scientific">Dethiosulfovibrio marinus</name>
    <dbReference type="NCBI Taxonomy" id="133532"/>
    <lineage>
        <taxon>Bacteria</taxon>
        <taxon>Thermotogati</taxon>
        <taxon>Synergistota</taxon>
        <taxon>Synergistia</taxon>
        <taxon>Synergistales</taxon>
        <taxon>Dethiosulfovibrionaceae</taxon>
        <taxon>Dethiosulfovibrio</taxon>
    </lineage>
</organism>
<protein>
    <recommendedName>
        <fullName evidence="2">Putative gluconeogenesis factor</fullName>
    </recommendedName>
</protein>
<dbReference type="EMBL" id="JAKGUD010000003">
    <property type="protein sequence ID" value="MCF4142142.1"/>
    <property type="molecule type" value="Genomic_DNA"/>
</dbReference>
<evidence type="ECO:0000256" key="3">
    <source>
        <dbReference type="SAM" id="Phobius"/>
    </source>
</evidence>
<dbReference type="Gene3D" id="3.40.50.10680">
    <property type="entry name" value="CofD-like domains"/>
    <property type="match status" value="1"/>
</dbReference>
<dbReference type="Pfam" id="PF01933">
    <property type="entry name" value="CofD"/>
    <property type="match status" value="1"/>
</dbReference>
<dbReference type="InterPro" id="IPR038136">
    <property type="entry name" value="CofD-like_dom_sf"/>
</dbReference>
<keyword evidence="3" id="KW-0472">Membrane</keyword>
<reference evidence="4 5" key="1">
    <citation type="submission" date="2022-01" db="EMBL/GenBank/DDBJ databases">
        <title>Dethiosulfovibrio faecalis sp. nov., a novel proteolytic, non-sulfur-reducing bacterium isolated from a marine aquaculture solid waste bioreactor.</title>
        <authorList>
            <person name="Grabowski S."/>
            <person name="Apolinario E."/>
            <person name="Schneider N."/>
            <person name="Marshall C.W."/>
            <person name="Sowers K.R."/>
        </authorList>
    </citation>
    <scope>NUCLEOTIDE SEQUENCE [LARGE SCALE GENOMIC DNA]</scope>
    <source>
        <strain evidence="4 5">DSM 12537</strain>
    </source>
</reference>
<feature type="transmembrane region" description="Helical" evidence="3">
    <location>
        <begin position="45"/>
        <end position="65"/>
    </location>
</feature>
<evidence type="ECO:0000313" key="5">
    <source>
        <dbReference type="Proteomes" id="UP001200430"/>
    </source>
</evidence>
<dbReference type="InterPro" id="IPR002882">
    <property type="entry name" value="CofD"/>
</dbReference>
<dbReference type="PANTHER" id="PTHR30135:SF3">
    <property type="entry name" value="GLUCONEOGENESIS FACTOR-RELATED"/>
    <property type="match status" value="1"/>
</dbReference>